<evidence type="ECO:0000313" key="1">
    <source>
        <dbReference type="EMBL" id="GFZ63291.1"/>
    </source>
</evidence>
<comment type="caution">
    <text evidence="1">The sequence shown here is derived from an EMBL/GenBank/DDBJ whole genome shotgun (WGS) entry which is preliminary data.</text>
</comment>
<dbReference type="Proteomes" id="UP000630864">
    <property type="component" value="Unassembled WGS sequence"/>
</dbReference>
<accession>A0A9P3EF87</accession>
<sequence length="83" mass="9590">MIVSNWVYVKCAKLKSVRADFRITWGIPKRAELISYGSIGLNATLMSRARKNYSCESYLTPRTWIVLDQPELAPCHSKKYMFS</sequence>
<gene>
    <name evidence="1" type="ORF">PSE10A_58020</name>
</gene>
<dbReference type="AlphaFoldDB" id="A0A9P3EF87"/>
<name>A0A9P3EF87_PSEA0</name>
<organism evidence="1 2">
    <name type="scientific">Pseudomonas amygdali pv. eriobotryae</name>
    <dbReference type="NCBI Taxonomy" id="129137"/>
    <lineage>
        <taxon>Bacteria</taxon>
        <taxon>Pseudomonadati</taxon>
        <taxon>Pseudomonadota</taxon>
        <taxon>Gammaproteobacteria</taxon>
        <taxon>Pseudomonadales</taxon>
        <taxon>Pseudomonadaceae</taxon>
        <taxon>Pseudomonas</taxon>
        <taxon>Pseudomonas amygdali</taxon>
    </lineage>
</organism>
<protein>
    <submittedName>
        <fullName evidence="1">Uncharacterized protein</fullName>
    </submittedName>
</protein>
<proteinExistence type="predicted"/>
<evidence type="ECO:0000313" key="2">
    <source>
        <dbReference type="Proteomes" id="UP000630864"/>
    </source>
</evidence>
<dbReference type="EMBL" id="BMZW01000083">
    <property type="protein sequence ID" value="GFZ63291.1"/>
    <property type="molecule type" value="Genomic_DNA"/>
</dbReference>
<reference evidence="1" key="1">
    <citation type="submission" date="2020-09" db="EMBL/GenBank/DDBJ databases">
        <title>Pseudomonas syringae pv. eriobotryae genome sequence causing loquat canker disease.</title>
        <authorList>
            <person name="Fukuda S."/>
            <person name="Tashiro H."/>
            <person name="Nagano Y."/>
        </authorList>
    </citation>
    <scope>NUCLEOTIDE SEQUENCE</scope>
    <source>
        <strain evidence="1">AM001</strain>
    </source>
</reference>